<evidence type="ECO:0000256" key="2">
    <source>
        <dbReference type="ARBA" id="ARBA00004752"/>
    </source>
</evidence>
<keyword evidence="6 14" id="KW-0132">Cell division</keyword>
<keyword evidence="7 14" id="KW-0547">Nucleotide-binding</keyword>
<comment type="similarity">
    <text evidence="14">Belongs to the MurCDEF family.</text>
</comment>
<keyword evidence="10 14" id="KW-0573">Peptidoglycan synthesis</keyword>
<feature type="domain" description="Mur ligase C-terminal" evidence="16">
    <location>
        <begin position="322"/>
        <end position="462"/>
    </location>
</feature>
<dbReference type="InterPro" id="IPR004101">
    <property type="entry name" value="Mur_ligase_C"/>
</dbReference>
<evidence type="ECO:0000256" key="11">
    <source>
        <dbReference type="ARBA" id="ARBA00023306"/>
    </source>
</evidence>
<comment type="caution">
    <text evidence="18">The sequence shown here is derived from an EMBL/GenBank/DDBJ whole genome shotgun (WGS) entry which is preliminary data.</text>
</comment>
<comment type="subcellular location">
    <subcellularLocation>
        <location evidence="1 14">Cytoplasm</location>
    </subcellularLocation>
</comment>
<dbReference type="InterPro" id="IPR050061">
    <property type="entry name" value="MurCDEF_pg_biosynth"/>
</dbReference>
<keyword evidence="12 14" id="KW-0961">Cell wall biogenesis/degradation</keyword>
<keyword evidence="19" id="KW-1185">Reference proteome</keyword>
<dbReference type="GO" id="GO:0008360">
    <property type="term" value="P:regulation of cell shape"/>
    <property type="evidence" value="ECO:0007669"/>
    <property type="project" value="UniProtKB-KW"/>
</dbReference>
<evidence type="ECO:0000256" key="7">
    <source>
        <dbReference type="ARBA" id="ARBA00022741"/>
    </source>
</evidence>
<comment type="pathway">
    <text evidence="2 14">Cell wall biogenesis; peptidoglycan biosynthesis.</text>
</comment>
<evidence type="ECO:0000259" key="16">
    <source>
        <dbReference type="Pfam" id="PF02875"/>
    </source>
</evidence>
<keyword evidence="5 14" id="KW-0436">Ligase</keyword>
<dbReference type="Pfam" id="PF01225">
    <property type="entry name" value="Mur_ligase"/>
    <property type="match status" value="1"/>
</dbReference>
<dbReference type="Proteomes" id="UP000317422">
    <property type="component" value="Unassembled WGS sequence"/>
</dbReference>
<dbReference type="PANTHER" id="PTHR43445">
    <property type="entry name" value="UDP-N-ACETYLMURAMATE--L-ALANINE LIGASE-RELATED"/>
    <property type="match status" value="1"/>
</dbReference>
<keyword evidence="11 14" id="KW-0131">Cell cycle</keyword>
<dbReference type="SUPFAM" id="SSF53623">
    <property type="entry name" value="MurD-like peptide ligases, catalytic domain"/>
    <property type="match status" value="1"/>
</dbReference>
<evidence type="ECO:0000256" key="1">
    <source>
        <dbReference type="ARBA" id="ARBA00004496"/>
    </source>
</evidence>
<evidence type="ECO:0000256" key="13">
    <source>
        <dbReference type="ARBA" id="ARBA00047833"/>
    </source>
</evidence>
<reference evidence="18 19" key="1">
    <citation type="submission" date="2019-06" db="EMBL/GenBank/DDBJ databases">
        <title>Sequencing the genomes of 1000 actinobacteria strains.</title>
        <authorList>
            <person name="Klenk H.-P."/>
        </authorList>
    </citation>
    <scope>NUCLEOTIDE SEQUENCE [LARGE SCALE GENOMIC DNA]</scope>
    <source>
        <strain evidence="18 19">DSM 45015</strain>
    </source>
</reference>
<accession>A0A543NJE0</accession>
<dbReference type="NCBIfam" id="TIGR01082">
    <property type="entry name" value="murC"/>
    <property type="match status" value="1"/>
</dbReference>
<dbReference type="Gene3D" id="3.40.50.720">
    <property type="entry name" value="NAD(P)-binding Rossmann-like Domain"/>
    <property type="match status" value="1"/>
</dbReference>
<evidence type="ECO:0000259" key="15">
    <source>
        <dbReference type="Pfam" id="PF01225"/>
    </source>
</evidence>
<dbReference type="Pfam" id="PF08245">
    <property type="entry name" value="Mur_ligase_M"/>
    <property type="match status" value="1"/>
</dbReference>
<keyword evidence="9 14" id="KW-0133">Cell shape</keyword>
<evidence type="ECO:0000259" key="17">
    <source>
        <dbReference type="Pfam" id="PF08245"/>
    </source>
</evidence>
<evidence type="ECO:0000313" key="18">
    <source>
        <dbReference type="EMBL" id="TQN31983.1"/>
    </source>
</evidence>
<dbReference type="OrthoDB" id="9804126at2"/>
<dbReference type="GO" id="GO:0051301">
    <property type="term" value="P:cell division"/>
    <property type="evidence" value="ECO:0007669"/>
    <property type="project" value="UniProtKB-KW"/>
</dbReference>
<feature type="binding site" evidence="14">
    <location>
        <begin position="122"/>
        <end position="128"/>
    </location>
    <ligand>
        <name>ATP</name>
        <dbReference type="ChEBI" id="CHEBI:30616"/>
    </ligand>
</feature>
<dbReference type="HAMAP" id="MF_00046">
    <property type="entry name" value="MurC"/>
    <property type="match status" value="1"/>
</dbReference>
<dbReference type="InterPro" id="IPR013221">
    <property type="entry name" value="Mur_ligase_cen"/>
</dbReference>
<dbReference type="InterPro" id="IPR005758">
    <property type="entry name" value="UDP-N-AcMur_Ala_ligase_MurC"/>
</dbReference>
<dbReference type="PANTHER" id="PTHR43445:SF3">
    <property type="entry name" value="UDP-N-ACETYLMURAMATE--L-ALANINE LIGASE"/>
    <property type="match status" value="1"/>
</dbReference>
<dbReference type="InterPro" id="IPR000713">
    <property type="entry name" value="Mur_ligase_N"/>
</dbReference>
<evidence type="ECO:0000256" key="12">
    <source>
        <dbReference type="ARBA" id="ARBA00023316"/>
    </source>
</evidence>
<comment type="catalytic activity">
    <reaction evidence="13 14">
        <text>UDP-N-acetyl-alpha-D-muramate + L-alanine + ATP = UDP-N-acetyl-alpha-D-muramoyl-L-alanine + ADP + phosphate + H(+)</text>
        <dbReference type="Rhea" id="RHEA:23372"/>
        <dbReference type="ChEBI" id="CHEBI:15378"/>
        <dbReference type="ChEBI" id="CHEBI:30616"/>
        <dbReference type="ChEBI" id="CHEBI:43474"/>
        <dbReference type="ChEBI" id="CHEBI:57972"/>
        <dbReference type="ChEBI" id="CHEBI:70757"/>
        <dbReference type="ChEBI" id="CHEBI:83898"/>
        <dbReference type="ChEBI" id="CHEBI:456216"/>
        <dbReference type="EC" id="6.3.2.8"/>
    </reaction>
</comment>
<evidence type="ECO:0000256" key="5">
    <source>
        <dbReference type="ARBA" id="ARBA00022598"/>
    </source>
</evidence>
<dbReference type="GO" id="GO:0005737">
    <property type="term" value="C:cytoplasm"/>
    <property type="evidence" value="ECO:0007669"/>
    <property type="project" value="UniProtKB-SubCell"/>
</dbReference>
<feature type="domain" description="Mur ligase N-terminal catalytic" evidence="15">
    <location>
        <begin position="18"/>
        <end position="114"/>
    </location>
</feature>
<dbReference type="EMBL" id="VFQC01000001">
    <property type="protein sequence ID" value="TQN31983.1"/>
    <property type="molecule type" value="Genomic_DNA"/>
</dbReference>
<evidence type="ECO:0000313" key="19">
    <source>
        <dbReference type="Proteomes" id="UP000317422"/>
    </source>
</evidence>
<dbReference type="AlphaFoldDB" id="A0A543NJE0"/>
<dbReference type="GO" id="GO:0009252">
    <property type="term" value="P:peptidoglycan biosynthetic process"/>
    <property type="evidence" value="ECO:0007669"/>
    <property type="project" value="UniProtKB-UniRule"/>
</dbReference>
<dbReference type="InterPro" id="IPR036615">
    <property type="entry name" value="Mur_ligase_C_dom_sf"/>
</dbReference>
<dbReference type="Gene3D" id="3.40.1190.10">
    <property type="entry name" value="Mur-like, catalytic domain"/>
    <property type="match status" value="1"/>
</dbReference>
<dbReference type="SUPFAM" id="SSF51984">
    <property type="entry name" value="MurCD N-terminal domain"/>
    <property type="match status" value="1"/>
</dbReference>
<evidence type="ECO:0000256" key="9">
    <source>
        <dbReference type="ARBA" id="ARBA00022960"/>
    </source>
</evidence>
<sequence length="480" mass="50074">MSLVEPTEPVRSDELGRVHFVGIGGVGMSGIARILLQGGASVSGSDAKDGDLVRELGERGATVHVGHDAQHVDGADTVVVSSAVREDNPELREARRRGLRVLPRAAALGALLRGRNSVAVTGTHGKTTITAMLTTVLRSAGADPGYVIGGTLASTGAGADAGAGEIMVAEADESDGSFLMLWPDIAVVSNVEADHLDNYGDLGEIHANFAGFVDQVRRTLVIGIDDPGAGRIAELARERGARVRTYGEDPAADYRVSDVRAEGFTTTFTLHTASAPPLEYTVPVPGRHNALNAAAAVAVAEELGYSPESASAGLRGFSGAARRFEYKGEARGVALYDSYAHHPTEIAADLRAARSALESHTSVPAGEGLRPGRVIAVFQPHLYSRTRIFAADLADSLSLADVVLVLPIYAAREDPEPGVSSELITRGIGHGRVRDCRSGDEALQQVAELASAGDLVFTMGAGDVTELGPELLAELERVSA</sequence>
<keyword evidence="4 14" id="KW-0963">Cytoplasm</keyword>
<dbReference type="EC" id="6.3.2.8" evidence="3 14"/>
<dbReference type="RefSeq" id="WP_141923553.1">
    <property type="nucleotide sequence ID" value="NZ_VFQC01000001.1"/>
</dbReference>
<evidence type="ECO:0000256" key="8">
    <source>
        <dbReference type="ARBA" id="ARBA00022840"/>
    </source>
</evidence>
<dbReference type="GO" id="GO:0005524">
    <property type="term" value="F:ATP binding"/>
    <property type="evidence" value="ECO:0007669"/>
    <property type="project" value="UniProtKB-UniRule"/>
</dbReference>
<dbReference type="SUPFAM" id="SSF53244">
    <property type="entry name" value="MurD-like peptide ligases, peptide-binding domain"/>
    <property type="match status" value="1"/>
</dbReference>
<gene>
    <name evidence="14" type="primary">murC</name>
    <name evidence="18" type="ORF">FHX37_1908</name>
</gene>
<dbReference type="InterPro" id="IPR036565">
    <property type="entry name" value="Mur-like_cat_sf"/>
</dbReference>
<organism evidence="18 19">
    <name type="scientific">Haloactinospora alba</name>
    <dbReference type="NCBI Taxonomy" id="405555"/>
    <lineage>
        <taxon>Bacteria</taxon>
        <taxon>Bacillati</taxon>
        <taxon>Actinomycetota</taxon>
        <taxon>Actinomycetes</taxon>
        <taxon>Streptosporangiales</taxon>
        <taxon>Nocardiopsidaceae</taxon>
        <taxon>Haloactinospora</taxon>
    </lineage>
</organism>
<name>A0A543NJE0_9ACTN</name>
<dbReference type="Pfam" id="PF02875">
    <property type="entry name" value="Mur_ligase_C"/>
    <property type="match status" value="1"/>
</dbReference>
<feature type="domain" description="Mur ligase central" evidence="17">
    <location>
        <begin position="120"/>
        <end position="300"/>
    </location>
</feature>
<evidence type="ECO:0000256" key="3">
    <source>
        <dbReference type="ARBA" id="ARBA00012211"/>
    </source>
</evidence>
<evidence type="ECO:0000256" key="4">
    <source>
        <dbReference type="ARBA" id="ARBA00022490"/>
    </source>
</evidence>
<dbReference type="GO" id="GO:0071555">
    <property type="term" value="P:cell wall organization"/>
    <property type="evidence" value="ECO:0007669"/>
    <property type="project" value="UniProtKB-KW"/>
</dbReference>
<dbReference type="Gene3D" id="3.90.190.20">
    <property type="entry name" value="Mur ligase, C-terminal domain"/>
    <property type="match status" value="1"/>
</dbReference>
<evidence type="ECO:0000256" key="14">
    <source>
        <dbReference type="HAMAP-Rule" id="MF_00046"/>
    </source>
</evidence>
<evidence type="ECO:0000256" key="10">
    <source>
        <dbReference type="ARBA" id="ARBA00022984"/>
    </source>
</evidence>
<protein>
    <recommendedName>
        <fullName evidence="3 14">UDP-N-acetylmuramate--L-alanine ligase</fullName>
        <ecNumber evidence="3 14">6.3.2.8</ecNumber>
    </recommendedName>
    <alternativeName>
        <fullName evidence="14">UDP-N-acetylmuramoyl-L-alanine synthetase</fullName>
    </alternativeName>
</protein>
<dbReference type="GO" id="GO:0008763">
    <property type="term" value="F:UDP-N-acetylmuramate-L-alanine ligase activity"/>
    <property type="evidence" value="ECO:0007669"/>
    <property type="project" value="UniProtKB-UniRule"/>
</dbReference>
<evidence type="ECO:0000256" key="6">
    <source>
        <dbReference type="ARBA" id="ARBA00022618"/>
    </source>
</evidence>
<dbReference type="UniPathway" id="UPA00219"/>
<keyword evidence="8 14" id="KW-0067">ATP-binding</keyword>
<proteinExistence type="inferred from homology"/>
<comment type="function">
    <text evidence="14">Cell wall formation.</text>
</comment>